<comment type="caution">
    <text evidence="3">The sequence shown here is derived from an EMBL/GenBank/DDBJ whole genome shotgun (WGS) entry which is preliminary data.</text>
</comment>
<dbReference type="GO" id="GO:0035336">
    <property type="term" value="P:long-chain fatty-acyl-CoA metabolic process"/>
    <property type="evidence" value="ECO:0007669"/>
    <property type="project" value="TreeGrafter"/>
</dbReference>
<dbReference type="AlphaFoldDB" id="A0AAV8Z2U9"/>
<dbReference type="InterPro" id="IPR013120">
    <property type="entry name" value="FAR_NAD-bd"/>
</dbReference>
<dbReference type="InterPro" id="IPR026055">
    <property type="entry name" value="FAR"/>
</dbReference>
<dbReference type="InterPro" id="IPR036291">
    <property type="entry name" value="NAD(P)-bd_dom_sf"/>
</dbReference>
<keyword evidence="1" id="KW-0444">Lipid biosynthesis</keyword>
<dbReference type="Proteomes" id="UP001162162">
    <property type="component" value="Unassembled WGS sequence"/>
</dbReference>
<evidence type="ECO:0000313" key="4">
    <source>
        <dbReference type="Proteomes" id="UP001162162"/>
    </source>
</evidence>
<keyword evidence="4" id="KW-1185">Reference proteome</keyword>
<dbReference type="GO" id="GO:0005777">
    <property type="term" value="C:peroxisome"/>
    <property type="evidence" value="ECO:0007669"/>
    <property type="project" value="TreeGrafter"/>
</dbReference>
<dbReference type="GO" id="GO:0102965">
    <property type="term" value="F:alcohol-forming long-chain fatty acyl-CoA reductase activity"/>
    <property type="evidence" value="ECO:0007669"/>
    <property type="project" value="UniProtKB-EC"/>
</dbReference>
<dbReference type="EMBL" id="JAPWTK010000017">
    <property type="protein sequence ID" value="KAJ8958400.1"/>
    <property type="molecule type" value="Genomic_DNA"/>
</dbReference>
<comment type="catalytic activity">
    <reaction evidence="1">
        <text>a long-chain fatty acyl-CoA + 2 NADPH + 2 H(+) = a long-chain primary fatty alcohol + 2 NADP(+) + CoA</text>
        <dbReference type="Rhea" id="RHEA:52716"/>
        <dbReference type="ChEBI" id="CHEBI:15378"/>
        <dbReference type="ChEBI" id="CHEBI:57287"/>
        <dbReference type="ChEBI" id="CHEBI:57783"/>
        <dbReference type="ChEBI" id="CHEBI:58349"/>
        <dbReference type="ChEBI" id="CHEBI:77396"/>
        <dbReference type="ChEBI" id="CHEBI:83139"/>
        <dbReference type="EC" id="1.2.1.84"/>
    </reaction>
</comment>
<gene>
    <name evidence="3" type="ORF">NQ318_002182</name>
</gene>
<dbReference type="PANTHER" id="PTHR11011">
    <property type="entry name" value="MALE STERILITY PROTEIN 2-RELATED"/>
    <property type="match status" value="1"/>
</dbReference>
<keyword evidence="1" id="KW-0521">NADP</keyword>
<accession>A0AAV8Z2U9</accession>
<feature type="domain" description="Thioester reductase (TE)" evidence="2">
    <location>
        <begin position="18"/>
        <end position="41"/>
    </location>
</feature>
<reference evidence="3" key="1">
    <citation type="journal article" date="2023" name="Insect Mol. Biol.">
        <title>Genome sequencing provides insights into the evolution of gene families encoding plant cell wall-degrading enzymes in longhorned beetles.</title>
        <authorList>
            <person name="Shin N.R."/>
            <person name="Okamura Y."/>
            <person name="Kirsch R."/>
            <person name="Pauchet Y."/>
        </authorList>
    </citation>
    <scope>NUCLEOTIDE SEQUENCE</scope>
    <source>
        <strain evidence="3">AMC_N1</strain>
    </source>
</reference>
<dbReference type="PANTHER" id="PTHR11011:SF24">
    <property type="entry name" value="FATTY ACYL-COA REDUCTASE"/>
    <property type="match status" value="1"/>
</dbReference>
<proteinExistence type="inferred from homology"/>
<comment type="function">
    <text evidence="1">Catalyzes the reduction of fatty acyl-CoA to fatty alcohols.</text>
</comment>
<sequence>MTEEMSIPQYFAGKNIFVTGATGFIGKALVEKLLRSCPDAKKGSSPWQRVKAITDAPVNIVYHVAASVRFDDSLKDAVIMNTRGTREVVELCKKMKRLDVLLYYSTMYCNTDRLVVDAQIYPSIADWRETIELVEKADPYVLQALEQKYIHPLPNTYTFSKQLAEHVVNDLCDGQIPVVIGRPSIVVISVRIVRNSYERKLQVTLNEDKL</sequence>
<dbReference type="EC" id="1.2.1.84" evidence="1"/>
<keyword evidence="1" id="KW-0443">Lipid metabolism</keyword>
<evidence type="ECO:0000256" key="1">
    <source>
        <dbReference type="RuleBase" id="RU363097"/>
    </source>
</evidence>
<feature type="domain" description="Thioester reductase (TE)" evidence="2">
    <location>
        <begin position="57"/>
        <end position="188"/>
    </location>
</feature>
<protein>
    <recommendedName>
        <fullName evidence="1">Fatty acyl-CoA reductase</fullName>
        <ecNumber evidence="1">1.2.1.84</ecNumber>
    </recommendedName>
</protein>
<evidence type="ECO:0000259" key="2">
    <source>
        <dbReference type="Pfam" id="PF07993"/>
    </source>
</evidence>
<dbReference type="Pfam" id="PF07993">
    <property type="entry name" value="NAD_binding_4"/>
    <property type="match status" value="2"/>
</dbReference>
<organism evidence="3 4">
    <name type="scientific">Aromia moschata</name>
    <dbReference type="NCBI Taxonomy" id="1265417"/>
    <lineage>
        <taxon>Eukaryota</taxon>
        <taxon>Metazoa</taxon>
        <taxon>Ecdysozoa</taxon>
        <taxon>Arthropoda</taxon>
        <taxon>Hexapoda</taxon>
        <taxon>Insecta</taxon>
        <taxon>Pterygota</taxon>
        <taxon>Neoptera</taxon>
        <taxon>Endopterygota</taxon>
        <taxon>Coleoptera</taxon>
        <taxon>Polyphaga</taxon>
        <taxon>Cucujiformia</taxon>
        <taxon>Chrysomeloidea</taxon>
        <taxon>Cerambycidae</taxon>
        <taxon>Cerambycinae</taxon>
        <taxon>Callichromatini</taxon>
        <taxon>Aromia</taxon>
    </lineage>
</organism>
<evidence type="ECO:0000313" key="3">
    <source>
        <dbReference type="EMBL" id="KAJ8958400.1"/>
    </source>
</evidence>
<keyword evidence="1" id="KW-0560">Oxidoreductase</keyword>
<dbReference type="Gene3D" id="3.40.50.720">
    <property type="entry name" value="NAD(P)-binding Rossmann-like Domain"/>
    <property type="match status" value="1"/>
</dbReference>
<dbReference type="GO" id="GO:0080019">
    <property type="term" value="F:alcohol-forming very long-chain fatty acyl-CoA reductase activity"/>
    <property type="evidence" value="ECO:0007669"/>
    <property type="project" value="InterPro"/>
</dbReference>
<dbReference type="SUPFAM" id="SSF51735">
    <property type="entry name" value="NAD(P)-binding Rossmann-fold domains"/>
    <property type="match status" value="1"/>
</dbReference>
<comment type="similarity">
    <text evidence="1">Belongs to the fatty acyl-CoA reductase family.</text>
</comment>
<name>A0AAV8Z2U9_9CUCU</name>